<gene>
    <name evidence="2" type="ORF">Vbra_15917</name>
</gene>
<dbReference type="PhylomeDB" id="A0A0G4FNZ0"/>
<dbReference type="VEuPathDB" id="CryptoDB:Vbra_15917"/>
<name>A0A0G4FNZ0_VITBC</name>
<accession>A0A0G4FNZ0</accession>
<evidence type="ECO:0000313" key="3">
    <source>
        <dbReference type="Proteomes" id="UP000041254"/>
    </source>
</evidence>
<feature type="region of interest" description="Disordered" evidence="1">
    <location>
        <begin position="147"/>
        <end position="216"/>
    </location>
</feature>
<keyword evidence="3" id="KW-1185">Reference proteome</keyword>
<dbReference type="Proteomes" id="UP000041254">
    <property type="component" value="Unassembled WGS sequence"/>
</dbReference>
<dbReference type="InParanoid" id="A0A0G4FNZ0"/>
<evidence type="ECO:0000313" key="2">
    <source>
        <dbReference type="EMBL" id="CEM15940.1"/>
    </source>
</evidence>
<feature type="compositionally biased region" description="Low complexity" evidence="1">
    <location>
        <begin position="172"/>
        <end position="189"/>
    </location>
</feature>
<evidence type="ECO:0000256" key="1">
    <source>
        <dbReference type="SAM" id="MobiDB-lite"/>
    </source>
</evidence>
<protein>
    <submittedName>
        <fullName evidence="2">Uncharacterized protein</fullName>
    </submittedName>
</protein>
<organism evidence="2 3">
    <name type="scientific">Vitrella brassicaformis (strain CCMP3155)</name>
    <dbReference type="NCBI Taxonomy" id="1169540"/>
    <lineage>
        <taxon>Eukaryota</taxon>
        <taxon>Sar</taxon>
        <taxon>Alveolata</taxon>
        <taxon>Colpodellida</taxon>
        <taxon>Vitrellaceae</taxon>
        <taxon>Vitrella</taxon>
    </lineage>
</organism>
<proteinExistence type="predicted"/>
<dbReference type="AlphaFoldDB" id="A0A0G4FNZ0"/>
<sequence length="274" mass="29330">MSRAEPHRGFQQGGRGESVSYGRRPQIWRPTHHHHQQQQQCLLRPVFRGRQLPPPGGLSLSNHVSNLRQLRPVVGDEGPEPAAEEESEDGEEDDEEAESGEEEGDSQAGERQEGGAIEGQDDGVVHDDVREECVGFVVEDGRLFERCRAAGQEHPGSPSPPSTAAGQDDASDGSSPLLPLAASSDAGSAQMPLALAHSPSAAGAQPAPQEAMSEESRAILAAFQPAGRYMVRPVGETPRYGVIEGHCEGRRVVLKAVVPDAIRRVDEARRAQLG</sequence>
<feature type="region of interest" description="Disordered" evidence="1">
    <location>
        <begin position="1"/>
        <end position="126"/>
    </location>
</feature>
<dbReference type="EMBL" id="CDMY01000474">
    <property type="protein sequence ID" value="CEM15940.1"/>
    <property type="molecule type" value="Genomic_DNA"/>
</dbReference>
<reference evidence="2 3" key="1">
    <citation type="submission" date="2014-11" db="EMBL/GenBank/DDBJ databases">
        <authorList>
            <person name="Zhu J."/>
            <person name="Qi W."/>
            <person name="Song R."/>
        </authorList>
    </citation>
    <scope>NUCLEOTIDE SEQUENCE [LARGE SCALE GENOMIC DNA]</scope>
</reference>
<feature type="compositionally biased region" description="Polar residues" evidence="1">
    <location>
        <begin position="59"/>
        <end position="68"/>
    </location>
</feature>
<feature type="compositionally biased region" description="Low complexity" evidence="1">
    <location>
        <begin position="196"/>
        <end position="211"/>
    </location>
</feature>
<feature type="compositionally biased region" description="Acidic residues" evidence="1">
    <location>
        <begin position="77"/>
        <end position="105"/>
    </location>
</feature>